<dbReference type="EMBL" id="JAENIJ010000012">
    <property type="protein sequence ID" value="MBK1882638.1"/>
    <property type="molecule type" value="Genomic_DNA"/>
</dbReference>
<dbReference type="GO" id="GO:0051082">
    <property type="term" value="F:unfolded protein binding"/>
    <property type="evidence" value="ECO:0007669"/>
    <property type="project" value="InterPro"/>
</dbReference>
<dbReference type="Proteomes" id="UP000603141">
    <property type="component" value="Unassembled WGS sequence"/>
</dbReference>
<dbReference type="RefSeq" id="WP_200269960.1">
    <property type="nucleotide sequence ID" value="NZ_JAENIJ010000012.1"/>
</dbReference>
<gene>
    <name evidence="4" type="ORF">JIN85_09435</name>
</gene>
<name>A0A934VWB3_9BACT</name>
<dbReference type="GO" id="GO:0005829">
    <property type="term" value="C:cytosol"/>
    <property type="evidence" value="ECO:0007669"/>
    <property type="project" value="TreeGrafter"/>
</dbReference>
<dbReference type="PANTHER" id="PTHR35089">
    <property type="entry name" value="CHAPERONE PROTEIN SKP"/>
    <property type="match status" value="1"/>
</dbReference>
<comment type="similarity">
    <text evidence="1">Belongs to the Skp family.</text>
</comment>
<proteinExistence type="inferred from homology"/>
<keyword evidence="2" id="KW-0732">Signal</keyword>
<evidence type="ECO:0000256" key="2">
    <source>
        <dbReference type="ARBA" id="ARBA00022729"/>
    </source>
</evidence>
<reference evidence="4" key="1">
    <citation type="submission" date="2021-01" db="EMBL/GenBank/DDBJ databases">
        <title>Modified the classification status of verrucomicrobia.</title>
        <authorList>
            <person name="Feng X."/>
        </authorList>
    </citation>
    <scope>NUCLEOTIDE SEQUENCE</scope>
    <source>
        <strain evidence="4">KCTC 22041</strain>
    </source>
</reference>
<evidence type="ECO:0000256" key="1">
    <source>
        <dbReference type="ARBA" id="ARBA00009091"/>
    </source>
</evidence>
<keyword evidence="5" id="KW-1185">Reference proteome</keyword>
<evidence type="ECO:0000313" key="5">
    <source>
        <dbReference type="Proteomes" id="UP000603141"/>
    </source>
</evidence>
<sequence length="196" mass="22254">MKRLAVLILTFVYTIVGVMAAPKFALVRVQDIYRGLPESKALQDEVTQKREDLMKDQRAIELGKNVQELKNLQSQIQNKGGPLDFDATRELARKFENLRRQTETLQHDFESFRAERSKQINRDMVEVMRKNLQRIAEVSAKVAKEQGYDAVFDSSGNTNTGIPFILYSKSAPDLTDFVIAALQDANSEPPVEKANH</sequence>
<evidence type="ECO:0000313" key="4">
    <source>
        <dbReference type="EMBL" id="MBK1882638.1"/>
    </source>
</evidence>
<dbReference type="GO" id="GO:0050821">
    <property type="term" value="P:protein stabilization"/>
    <property type="evidence" value="ECO:0007669"/>
    <property type="project" value="TreeGrafter"/>
</dbReference>
<dbReference type="Gene3D" id="3.30.910.20">
    <property type="entry name" value="Skp domain"/>
    <property type="match status" value="1"/>
</dbReference>
<dbReference type="SMART" id="SM00935">
    <property type="entry name" value="OmpH"/>
    <property type="match status" value="1"/>
</dbReference>
<keyword evidence="3" id="KW-0175">Coiled coil</keyword>
<dbReference type="InterPro" id="IPR005632">
    <property type="entry name" value="Chaperone_Skp"/>
</dbReference>
<dbReference type="AlphaFoldDB" id="A0A934VWB3"/>
<dbReference type="InterPro" id="IPR024930">
    <property type="entry name" value="Skp_dom_sf"/>
</dbReference>
<dbReference type="Pfam" id="PF03938">
    <property type="entry name" value="OmpH"/>
    <property type="match status" value="1"/>
</dbReference>
<protein>
    <submittedName>
        <fullName evidence="4">OmpH family outer membrane protein</fullName>
    </submittedName>
</protein>
<dbReference type="PANTHER" id="PTHR35089:SF1">
    <property type="entry name" value="CHAPERONE PROTEIN SKP"/>
    <property type="match status" value="1"/>
</dbReference>
<comment type="caution">
    <text evidence="4">The sequence shown here is derived from an EMBL/GenBank/DDBJ whole genome shotgun (WGS) entry which is preliminary data.</text>
</comment>
<dbReference type="SUPFAM" id="SSF111384">
    <property type="entry name" value="OmpH-like"/>
    <property type="match status" value="1"/>
</dbReference>
<evidence type="ECO:0000256" key="3">
    <source>
        <dbReference type="SAM" id="Coils"/>
    </source>
</evidence>
<feature type="coiled-coil region" evidence="3">
    <location>
        <begin position="88"/>
        <end position="115"/>
    </location>
</feature>
<accession>A0A934VWB3</accession>
<organism evidence="4 5">
    <name type="scientific">Luteolibacter pohnpeiensis</name>
    <dbReference type="NCBI Taxonomy" id="454153"/>
    <lineage>
        <taxon>Bacteria</taxon>
        <taxon>Pseudomonadati</taxon>
        <taxon>Verrucomicrobiota</taxon>
        <taxon>Verrucomicrobiia</taxon>
        <taxon>Verrucomicrobiales</taxon>
        <taxon>Verrucomicrobiaceae</taxon>
        <taxon>Luteolibacter</taxon>
    </lineage>
</organism>